<keyword evidence="6 12" id="KW-0633">Potassium transport</keyword>
<feature type="transmembrane region" description="Helical" evidence="12">
    <location>
        <begin position="147"/>
        <end position="172"/>
    </location>
</feature>
<comment type="subunit">
    <text evidence="12">Homodimer. Interacts with the regulatory subunit KefF.</text>
</comment>
<evidence type="ECO:0000256" key="11">
    <source>
        <dbReference type="ARBA" id="ARBA00023136"/>
    </source>
</evidence>
<keyword evidence="11 12" id="KW-0472">Membrane</keyword>
<name>A0A060VDL3_KLEPN</name>
<evidence type="ECO:0000256" key="10">
    <source>
        <dbReference type="ARBA" id="ARBA00023065"/>
    </source>
</evidence>
<evidence type="ECO:0000256" key="5">
    <source>
        <dbReference type="ARBA" id="ARBA00022519"/>
    </source>
</evidence>
<dbReference type="PANTHER" id="PTHR46157:SF3">
    <property type="entry name" value="GLUTATHIONE-REGULATED POTASSIUM-EFFLUX SYSTEM PROTEIN KEFC"/>
    <property type="match status" value="1"/>
</dbReference>
<feature type="transmembrane region" description="Helical" evidence="12">
    <location>
        <begin position="270"/>
        <end position="290"/>
    </location>
</feature>
<feature type="transmembrane region" description="Helical" evidence="12">
    <location>
        <begin position="327"/>
        <end position="347"/>
    </location>
</feature>
<comment type="subcellular location">
    <subcellularLocation>
        <location evidence="1 12">Cell inner membrane</location>
        <topology evidence="1 12">Multi-pass membrane protein</topology>
    </subcellularLocation>
</comment>
<keyword evidence="10 12" id="KW-0406">Ion transport</keyword>
<dbReference type="GO" id="GO:0019899">
    <property type="term" value="F:enzyme binding"/>
    <property type="evidence" value="ECO:0007669"/>
    <property type="project" value="InterPro"/>
</dbReference>
<evidence type="ECO:0000256" key="6">
    <source>
        <dbReference type="ARBA" id="ARBA00022538"/>
    </source>
</evidence>
<dbReference type="Pfam" id="PF02254">
    <property type="entry name" value="TrkA_N"/>
    <property type="match status" value="1"/>
</dbReference>
<feature type="transmembrane region" description="Helical" evidence="12">
    <location>
        <begin position="6"/>
        <end position="24"/>
    </location>
</feature>
<comment type="similarity">
    <text evidence="12">Belongs to the monovalent cation:proton antiporter 2 (CPA2) transporter (TC 2.A.37) family. KefC subfamily.</text>
</comment>
<evidence type="ECO:0000313" key="17">
    <source>
        <dbReference type="Proteomes" id="UP000196447"/>
    </source>
</evidence>
<dbReference type="RefSeq" id="WP_009309220.1">
    <property type="nucleotide sequence ID" value="NZ_AP021929.1"/>
</dbReference>
<dbReference type="EMBL" id="UGLJ01000002">
    <property type="protein sequence ID" value="STT94378.1"/>
    <property type="molecule type" value="Genomic_DNA"/>
</dbReference>
<feature type="region of interest" description="Disordered" evidence="13">
    <location>
        <begin position="598"/>
        <end position="621"/>
    </location>
</feature>
<feature type="domain" description="RCK N-terminal" evidence="14">
    <location>
        <begin position="399"/>
        <end position="518"/>
    </location>
</feature>
<evidence type="ECO:0000259" key="14">
    <source>
        <dbReference type="PROSITE" id="PS51201"/>
    </source>
</evidence>
<evidence type="ECO:0000313" key="15">
    <source>
        <dbReference type="EMBL" id="OVF65385.1"/>
    </source>
</evidence>
<feature type="transmembrane region" description="Helical" evidence="12">
    <location>
        <begin position="86"/>
        <end position="111"/>
    </location>
</feature>
<evidence type="ECO:0000256" key="1">
    <source>
        <dbReference type="ARBA" id="ARBA00004429"/>
    </source>
</evidence>
<comment type="function">
    <text evidence="12">Pore-forming subunit of a potassium efflux system that confers protection against electrophiles. Catalyzes K(+)/H(+) antiport.</text>
</comment>
<dbReference type="PANTHER" id="PTHR46157">
    <property type="entry name" value="K(+) EFFLUX ANTIPORTER 3, CHLOROPLASTIC"/>
    <property type="match status" value="1"/>
</dbReference>
<keyword evidence="8 12" id="KW-0630">Potassium</keyword>
<feature type="transmembrane region" description="Helical" evidence="12">
    <location>
        <begin position="31"/>
        <end position="49"/>
    </location>
</feature>
<dbReference type="GO" id="GO:0015643">
    <property type="term" value="F:toxic substance binding"/>
    <property type="evidence" value="ECO:0007669"/>
    <property type="project" value="InterPro"/>
</dbReference>
<dbReference type="FunFam" id="1.20.1530.20:FF:000001">
    <property type="entry name" value="Glutathione-regulated potassium-efflux system protein KefB"/>
    <property type="match status" value="1"/>
</dbReference>
<reference evidence="16 18" key="2">
    <citation type="submission" date="2018-06" db="EMBL/GenBank/DDBJ databases">
        <authorList>
            <consortium name="Pathogen Informatics"/>
            <person name="Doyle S."/>
        </authorList>
    </citation>
    <scope>NUCLEOTIDE SEQUENCE [LARGE SCALE GENOMIC DNA]</scope>
    <source>
        <strain evidence="16 18">NCTC5052</strain>
    </source>
</reference>
<evidence type="ECO:0000256" key="2">
    <source>
        <dbReference type="ARBA" id="ARBA00022448"/>
    </source>
</evidence>
<dbReference type="AlphaFoldDB" id="A0A060VDL3"/>
<dbReference type="GO" id="GO:1902600">
    <property type="term" value="P:proton transmembrane transport"/>
    <property type="evidence" value="ECO:0007669"/>
    <property type="project" value="InterPro"/>
</dbReference>
<evidence type="ECO:0000256" key="13">
    <source>
        <dbReference type="SAM" id="MobiDB-lite"/>
    </source>
</evidence>
<evidence type="ECO:0000256" key="3">
    <source>
        <dbReference type="ARBA" id="ARBA00022449"/>
    </source>
</evidence>
<dbReference type="GO" id="GO:0015503">
    <property type="term" value="F:glutathione-regulated potassium exporter activity"/>
    <property type="evidence" value="ECO:0007669"/>
    <property type="project" value="UniProtKB-UniRule"/>
</dbReference>
<evidence type="ECO:0000256" key="12">
    <source>
        <dbReference type="HAMAP-Rule" id="MF_01413"/>
    </source>
</evidence>
<dbReference type="EMBL" id="NDBK01000112">
    <property type="protein sequence ID" value="OVF65385.1"/>
    <property type="molecule type" value="Genomic_DNA"/>
</dbReference>
<dbReference type="InterPro" id="IPR004771">
    <property type="entry name" value="K/H_exchanger"/>
</dbReference>
<keyword evidence="3 12" id="KW-0050">Antiport</keyword>
<proteinExistence type="inferred from homology"/>
<evidence type="ECO:0000256" key="4">
    <source>
        <dbReference type="ARBA" id="ARBA00022475"/>
    </source>
</evidence>
<dbReference type="InterPro" id="IPR023941">
    <property type="entry name" value="K_H_efflux_KefC"/>
</dbReference>
<feature type="transmembrane region" description="Helical" evidence="12">
    <location>
        <begin position="214"/>
        <end position="233"/>
    </location>
</feature>
<evidence type="ECO:0000256" key="8">
    <source>
        <dbReference type="ARBA" id="ARBA00022958"/>
    </source>
</evidence>
<gene>
    <name evidence="12 16" type="primary">kefC</name>
    <name evidence="15" type="ORF">B5L96_26360</name>
    <name evidence="16" type="ORF">NCTC5052_02813</name>
</gene>
<evidence type="ECO:0000313" key="16">
    <source>
        <dbReference type="EMBL" id="STT94378.1"/>
    </source>
</evidence>
<dbReference type="InterPro" id="IPR006036">
    <property type="entry name" value="K_uptake_TrkA"/>
</dbReference>
<dbReference type="InterPro" id="IPR036291">
    <property type="entry name" value="NAD(P)-bd_dom_sf"/>
</dbReference>
<dbReference type="Proteomes" id="UP000254103">
    <property type="component" value="Unassembled WGS sequence"/>
</dbReference>
<dbReference type="InterPro" id="IPR038770">
    <property type="entry name" value="Na+/solute_symporter_sf"/>
</dbReference>
<feature type="transmembrane region" description="Helical" evidence="12">
    <location>
        <begin position="359"/>
        <end position="378"/>
    </location>
</feature>
<dbReference type="Pfam" id="PF00999">
    <property type="entry name" value="Na_H_Exchanger"/>
    <property type="match status" value="1"/>
</dbReference>
<dbReference type="NCBIfam" id="NF002924">
    <property type="entry name" value="PRK03562.1"/>
    <property type="match status" value="1"/>
</dbReference>
<dbReference type="HAMAP" id="MF_01413">
    <property type="entry name" value="K_H_efflux_KefC"/>
    <property type="match status" value="1"/>
</dbReference>
<dbReference type="Gene3D" id="3.40.50.720">
    <property type="entry name" value="NAD(P)-binding Rossmann-like Domain"/>
    <property type="match status" value="1"/>
</dbReference>
<dbReference type="NCBIfam" id="TIGR00932">
    <property type="entry name" value="2a37"/>
    <property type="match status" value="1"/>
</dbReference>
<sequence length="621" mass="67335">MDSHTLIQALIYLGAAALIVPIAVRLGLGSVLGYLIAGCIIGPWGLRLVTDAEAILHFAEIGVVLMLFVIGLELDPQRLWKLRASVFGGGALQMVACGVLIGLFCMLLGLRWQVAELIGMTLALSSTAIAMQAMNERNLTVSQMGRSAFAVLLFQDIAAIPLVAMIPLLAASGGATSLMAFALSALKVAAALALVVVLGRYLTRPLLRFVARSGLREVFSAVALFLVFGFGLLLEEVGLSMAMGAFLAGVLLASSEYRHALESDIEPFKGLLLGLFFIGVGMSIDFGTLVTHPLRIVILLVGFLAIKMLMLWLIARPLGVPRAQRRWFAVLLGQGSEFAFVVFGAARMADVLDGEWAKALTLAVALSMAATPILLVLLTRLEKSSSGQARDADEIDEEQPRVIVAGFGRFGQIAGRLLLSSGVKMVILDHDPDHVDTLRKFDMKVFYGDATRVDLLESAGAEKAEVLINAIDDPHVSLELVARVKEHFPHLQIISRARDVDHYIQLRQAGVEAPERETFEAALKSGRMTLEALGLGAYEARERADLFRRFNLQMVEEMVAMAENDAASRVAVFKRTSDMLTGIINEDRHHLSLVQRHGWQGTEEGRHTGDIADEPENKPSA</sequence>
<feature type="transmembrane region" description="Helical" evidence="12">
    <location>
        <begin position="178"/>
        <end position="202"/>
    </location>
</feature>
<dbReference type="PRINTS" id="PR00335">
    <property type="entry name" value="KUPTAKETRKA"/>
</dbReference>
<dbReference type="GO" id="GO:0005886">
    <property type="term" value="C:plasma membrane"/>
    <property type="evidence" value="ECO:0007669"/>
    <property type="project" value="UniProtKB-SubCell"/>
</dbReference>
<organism evidence="16 18">
    <name type="scientific">Klebsiella pneumoniae</name>
    <dbReference type="NCBI Taxonomy" id="573"/>
    <lineage>
        <taxon>Bacteria</taxon>
        <taxon>Pseudomonadati</taxon>
        <taxon>Pseudomonadota</taxon>
        <taxon>Gammaproteobacteria</taxon>
        <taxon>Enterobacterales</taxon>
        <taxon>Enterobacteriaceae</taxon>
        <taxon>Klebsiella/Raoultella group</taxon>
        <taxon>Klebsiella</taxon>
        <taxon>Klebsiella pneumoniae complex</taxon>
    </lineage>
</organism>
<accession>A0A060VDL3</accession>
<feature type="transmembrane region" description="Helical" evidence="12">
    <location>
        <begin position="55"/>
        <end position="74"/>
    </location>
</feature>
<feature type="transmembrane region" description="Helical" evidence="12">
    <location>
        <begin position="117"/>
        <end position="135"/>
    </location>
</feature>
<reference evidence="15 17" key="1">
    <citation type="submission" date="2017-03" db="EMBL/GenBank/DDBJ databases">
        <authorList>
            <person name="Fouts D."/>
            <person name="Stalin M.J."/>
            <person name="Chen L."/>
            <person name="Wright M."/>
            <person name="Sutton G."/>
            <person name="Nguyen K."/>
            <person name="Vanduin D."/>
            <person name="Rojas L."/>
            <person name="Hujer A."/>
            <person name="Hujer K."/>
            <person name="Bonomo R."/>
            <person name="Kreiswirth B."/>
            <person name="Adams M."/>
        </authorList>
    </citation>
    <scope>NUCLEOTIDE SEQUENCE [LARGE SCALE GENOMIC DNA]</scope>
    <source>
        <strain evidence="15 17">39383</strain>
    </source>
</reference>
<dbReference type="InterPro" id="IPR003148">
    <property type="entry name" value="RCK_N"/>
</dbReference>
<dbReference type="Gene3D" id="1.20.1530.20">
    <property type="match status" value="1"/>
</dbReference>
<feature type="transmembrane region" description="Helical" evidence="12">
    <location>
        <begin position="296"/>
        <end position="315"/>
    </location>
</feature>
<dbReference type="PROSITE" id="PS51201">
    <property type="entry name" value="RCK_N"/>
    <property type="match status" value="1"/>
</dbReference>
<protein>
    <recommendedName>
        <fullName evidence="12">Glutathione-regulated potassium-efflux system protein KefC</fullName>
    </recommendedName>
    <alternativeName>
        <fullName evidence="12">K(+)/H(+) antiporter</fullName>
    </alternativeName>
</protein>
<dbReference type="InterPro" id="IPR006153">
    <property type="entry name" value="Cation/H_exchanger_TM"/>
</dbReference>
<dbReference type="SUPFAM" id="SSF51735">
    <property type="entry name" value="NAD(P)-binding Rossmann-fold domains"/>
    <property type="match status" value="1"/>
</dbReference>
<dbReference type="FunFam" id="3.40.50.720:FF:000036">
    <property type="entry name" value="Glutathione-regulated potassium-efflux system protein KefB"/>
    <property type="match status" value="1"/>
</dbReference>
<feature type="transmembrane region" description="Helical" evidence="12">
    <location>
        <begin position="239"/>
        <end position="258"/>
    </location>
</feature>
<dbReference type="GO" id="GO:0051595">
    <property type="term" value="P:response to methylglyoxal"/>
    <property type="evidence" value="ECO:0007669"/>
    <property type="project" value="InterPro"/>
</dbReference>
<dbReference type="Proteomes" id="UP000196447">
    <property type="component" value="Unassembled WGS sequence"/>
</dbReference>
<keyword evidence="9 12" id="KW-1133">Transmembrane helix</keyword>
<keyword evidence="4 12" id="KW-1003">Cell membrane</keyword>
<keyword evidence="5 12" id="KW-0997">Cell inner membrane</keyword>
<evidence type="ECO:0000256" key="9">
    <source>
        <dbReference type="ARBA" id="ARBA00022989"/>
    </source>
</evidence>
<evidence type="ECO:0000313" key="18">
    <source>
        <dbReference type="Proteomes" id="UP000254103"/>
    </source>
</evidence>
<keyword evidence="7 12" id="KW-0812">Transmembrane</keyword>
<evidence type="ECO:0000256" key="7">
    <source>
        <dbReference type="ARBA" id="ARBA00022692"/>
    </source>
</evidence>
<keyword evidence="2 12" id="KW-0813">Transport</keyword>